<dbReference type="Pfam" id="PF14487">
    <property type="entry name" value="DarT"/>
    <property type="match status" value="1"/>
</dbReference>
<evidence type="ECO:0000256" key="2">
    <source>
        <dbReference type="ARBA" id="ARBA00022676"/>
    </source>
</evidence>
<dbReference type="Proteomes" id="UP000241426">
    <property type="component" value="Unassembled WGS sequence"/>
</dbReference>
<dbReference type="GO" id="GO:0003677">
    <property type="term" value="F:DNA binding"/>
    <property type="evidence" value="ECO:0007669"/>
    <property type="project" value="UniProtKB-UniRule"/>
</dbReference>
<keyword evidence="4" id="KW-0548">Nucleotidyltransferase</keyword>
<accession>A0A2T3KLP2</accession>
<evidence type="ECO:0000256" key="5">
    <source>
        <dbReference type="ARBA" id="ARBA00023125"/>
    </source>
</evidence>
<evidence type="ECO:0000256" key="4">
    <source>
        <dbReference type="ARBA" id="ARBA00022695"/>
    </source>
</evidence>
<comment type="caution">
    <text evidence="6">Lacks conserved residue(s) required for the propagation of feature annotation.</text>
</comment>
<evidence type="ECO:0000256" key="6">
    <source>
        <dbReference type="PROSITE-ProRule" id="PRU01362"/>
    </source>
</evidence>
<comment type="caution">
    <text evidence="8">The sequence shown here is derived from an EMBL/GenBank/DDBJ whole genome shotgun (WGS) entry which is preliminary data.</text>
</comment>
<dbReference type="PROSITE" id="PS52018">
    <property type="entry name" value="DART"/>
    <property type="match status" value="1"/>
</dbReference>
<proteinExistence type="inferred from homology"/>
<evidence type="ECO:0000313" key="9">
    <source>
        <dbReference type="Proteomes" id="UP000241426"/>
    </source>
</evidence>
<dbReference type="GO" id="GO:0016779">
    <property type="term" value="F:nucleotidyltransferase activity"/>
    <property type="evidence" value="ECO:0007669"/>
    <property type="project" value="UniProtKB-KW"/>
</dbReference>
<keyword evidence="5 6" id="KW-0238">DNA-binding</keyword>
<evidence type="ECO:0000313" key="8">
    <source>
        <dbReference type="EMBL" id="PSV00622.1"/>
    </source>
</evidence>
<dbReference type="RefSeq" id="WP_107289252.1">
    <property type="nucleotide sequence ID" value="NZ_PYNF01000003.1"/>
</dbReference>
<protein>
    <recommendedName>
        <fullName evidence="7">DarT domain-containing protein</fullName>
    </recommendedName>
</protein>
<evidence type="ECO:0000259" key="7">
    <source>
        <dbReference type="PROSITE" id="PS52018"/>
    </source>
</evidence>
<name>A0A2T3KLP2_9GAMM</name>
<keyword evidence="2" id="KW-0328">Glycosyltransferase</keyword>
<dbReference type="InterPro" id="IPR029494">
    <property type="entry name" value="DarT"/>
</dbReference>
<feature type="domain" description="DarT" evidence="7">
    <location>
        <begin position="108"/>
        <end position="299"/>
    </location>
</feature>
<keyword evidence="1 6" id="KW-1277">Toxin-antitoxin system</keyword>
<sequence>MIATVEITCPECEGLLKQTITVPEPNFNAEQMKDSGVEFCDVLCCEHCKYEINYSGSNSFIELFLTFSGVLEGSFQYSEPSYVFEKYDQDAAIESDGVHGVITSRKIVQLFHFTKIENLDAILKYGLIPRAQLQEGDFEFTDVYRADGFLGANCVSVSFPQYKMLFIKQIEDKQQNWVVLELSPELLLANENNSAFFEQNAASGGAKKEIISNRKSATAFEKMFADIKELPSRKKRGLPDNYPTDPQAEILVFNQIGREYIVAAHFADSDVLEKNKDKLNGMTAKVSPRLFANRKDHIFL</sequence>
<evidence type="ECO:0000256" key="1">
    <source>
        <dbReference type="ARBA" id="ARBA00022649"/>
    </source>
</evidence>
<organism evidence="8 9">
    <name type="scientific">Photobacterium kishitanii</name>
    <dbReference type="NCBI Taxonomy" id="318456"/>
    <lineage>
        <taxon>Bacteria</taxon>
        <taxon>Pseudomonadati</taxon>
        <taxon>Pseudomonadota</taxon>
        <taxon>Gammaproteobacteria</taxon>
        <taxon>Vibrionales</taxon>
        <taxon>Vibrionaceae</taxon>
        <taxon>Photobacterium</taxon>
    </lineage>
</organism>
<keyword evidence="3" id="KW-0808">Transferase</keyword>
<gene>
    <name evidence="8" type="ORF">C9J27_05655</name>
</gene>
<dbReference type="GO" id="GO:0016757">
    <property type="term" value="F:glycosyltransferase activity"/>
    <property type="evidence" value="ECO:0007669"/>
    <property type="project" value="UniProtKB-KW"/>
</dbReference>
<dbReference type="EMBL" id="PYNF01000003">
    <property type="protein sequence ID" value="PSV00622.1"/>
    <property type="molecule type" value="Genomic_DNA"/>
</dbReference>
<comment type="similarity">
    <text evidence="6">Belongs to the DarT ADP-ribosyltransferase family.</text>
</comment>
<dbReference type="AlphaFoldDB" id="A0A2T3KLP2"/>
<evidence type="ECO:0000256" key="3">
    <source>
        <dbReference type="ARBA" id="ARBA00022679"/>
    </source>
</evidence>
<reference evidence="8 9" key="1">
    <citation type="submission" date="2018-01" db="EMBL/GenBank/DDBJ databases">
        <title>Whole genome sequencing of Histamine producing bacteria.</title>
        <authorList>
            <person name="Butler K."/>
        </authorList>
    </citation>
    <scope>NUCLEOTIDE SEQUENCE [LARGE SCALE GENOMIC DNA]</scope>
    <source>
        <strain evidence="8 9">FS-7.2</strain>
    </source>
</reference>